<dbReference type="Pfam" id="PF13858">
    <property type="entry name" value="DUF4199"/>
    <property type="match status" value="1"/>
</dbReference>
<evidence type="ECO:0000313" key="3">
    <source>
        <dbReference type="EMBL" id="MDN0026069.1"/>
    </source>
</evidence>
<dbReference type="InterPro" id="IPR025250">
    <property type="entry name" value="DUF4199"/>
</dbReference>
<keyword evidence="1" id="KW-0472">Membrane</keyword>
<dbReference type="EMBL" id="JAUEIF010000011">
    <property type="protein sequence ID" value="MDN0026069.1"/>
    <property type="molecule type" value="Genomic_DNA"/>
</dbReference>
<protein>
    <submittedName>
        <fullName evidence="3">DUF4199 domain-containing protein</fullName>
    </submittedName>
</protein>
<comment type="caution">
    <text evidence="3">The sequence shown here is derived from an EMBL/GenBank/DDBJ whole genome shotgun (WGS) entry which is preliminary data.</text>
</comment>
<name>A0AAW7JLG3_9BACT</name>
<keyword evidence="1" id="KW-1133">Transmembrane helix</keyword>
<dbReference type="Proteomes" id="UP001167831">
    <property type="component" value="Unassembled WGS sequence"/>
</dbReference>
<keyword evidence="4" id="KW-1185">Reference proteome</keyword>
<proteinExistence type="predicted"/>
<dbReference type="RefSeq" id="WP_068855540.1">
    <property type="nucleotide sequence ID" value="NZ_CALUKV010000001.1"/>
</dbReference>
<gene>
    <name evidence="2" type="ORF">QVN81_11915</name>
    <name evidence="3" type="ORF">QVN84_11135</name>
</gene>
<dbReference type="EMBL" id="JAUEIE010000017">
    <property type="protein sequence ID" value="MDN0023713.1"/>
    <property type="molecule type" value="Genomic_DNA"/>
</dbReference>
<organism evidence="3 5">
    <name type="scientific">Leyella lascolaii</name>
    <dbReference type="NCBI Taxonomy" id="1776379"/>
    <lineage>
        <taxon>Bacteria</taxon>
        <taxon>Pseudomonadati</taxon>
        <taxon>Bacteroidota</taxon>
        <taxon>Bacteroidia</taxon>
        <taxon>Bacteroidales</taxon>
        <taxon>Prevotellaceae</taxon>
        <taxon>Leyella</taxon>
    </lineage>
</organism>
<feature type="transmembrane region" description="Helical" evidence="1">
    <location>
        <begin position="43"/>
        <end position="62"/>
    </location>
</feature>
<sequence>MIKLDNLIQLKAFARQDGALLSLLWTASFAAVIYAPQTPLGNILALATPFFIGWRLASFRNYALNGVISFRRGFAYSVFTTFYASAIFAIMQYLYFMFLDNNMFMTMITKTMNDIMPIYTENGFPVEELNNELKMMAELTPIQWAFMFMMQNIFIGFILAFPIAAVCSRRAGRKIKINN</sequence>
<reference evidence="3" key="2">
    <citation type="submission" date="2023-08" db="EMBL/GenBank/DDBJ databases">
        <title>Identification and characterization of horizontal gene transfer across gut microbiota members of farm animals based on homology search.</title>
        <authorList>
            <person name="Schwarzerova J."/>
            <person name="Nykrynova M."/>
            <person name="Jureckova K."/>
            <person name="Cejkova D."/>
            <person name="Rychlik I."/>
        </authorList>
    </citation>
    <scope>NUCLEOTIDE SEQUENCE</scope>
    <source>
        <strain evidence="3">ET15</strain>
        <strain evidence="2">ET37</strain>
    </source>
</reference>
<dbReference type="AlphaFoldDB" id="A0AAW7JLG3"/>
<feature type="transmembrane region" description="Helical" evidence="1">
    <location>
        <begin position="144"/>
        <end position="167"/>
    </location>
</feature>
<reference evidence="3" key="1">
    <citation type="submission" date="2023-06" db="EMBL/GenBank/DDBJ databases">
        <authorList>
            <person name="Zeman M."/>
            <person name="Kubasova T."/>
            <person name="Jahodarova E."/>
            <person name="Nykrynova M."/>
            <person name="Rychlik I."/>
        </authorList>
    </citation>
    <scope>NUCLEOTIDE SEQUENCE</scope>
    <source>
        <strain evidence="3">ET15</strain>
        <strain evidence="2">ET37</strain>
    </source>
</reference>
<accession>A0AAW7JLG3</accession>
<evidence type="ECO:0000313" key="5">
    <source>
        <dbReference type="Proteomes" id="UP001168478"/>
    </source>
</evidence>
<feature type="transmembrane region" description="Helical" evidence="1">
    <location>
        <begin position="74"/>
        <end position="95"/>
    </location>
</feature>
<evidence type="ECO:0000313" key="4">
    <source>
        <dbReference type="Proteomes" id="UP001167831"/>
    </source>
</evidence>
<evidence type="ECO:0000313" key="2">
    <source>
        <dbReference type="EMBL" id="MDN0023713.1"/>
    </source>
</evidence>
<keyword evidence="1" id="KW-0812">Transmembrane</keyword>
<evidence type="ECO:0000256" key="1">
    <source>
        <dbReference type="SAM" id="Phobius"/>
    </source>
</evidence>
<dbReference type="Proteomes" id="UP001168478">
    <property type="component" value="Unassembled WGS sequence"/>
</dbReference>